<dbReference type="PANTHER" id="PTHR18919">
    <property type="entry name" value="ACETYL-COA C-ACYLTRANSFERASE"/>
    <property type="match status" value="1"/>
</dbReference>
<feature type="domain" description="Thiolase N-terminal" evidence="13">
    <location>
        <begin position="5"/>
        <end position="270"/>
    </location>
</feature>
<dbReference type="GO" id="GO:0033812">
    <property type="term" value="F:3-oxoadipyl-CoA thiolase activity"/>
    <property type="evidence" value="ECO:0007669"/>
    <property type="project" value="UniProtKB-EC"/>
</dbReference>
<evidence type="ECO:0000256" key="1">
    <source>
        <dbReference type="ARBA" id="ARBA00003720"/>
    </source>
</evidence>
<dbReference type="PROSITE" id="PS00098">
    <property type="entry name" value="THIOLASE_1"/>
    <property type="match status" value="1"/>
</dbReference>
<organism evidence="15 16">
    <name type="scientific">Runella aurantiaca</name>
    <dbReference type="NCBI Taxonomy" id="2282308"/>
    <lineage>
        <taxon>Bacteria</taxon>
        <taxon>Pseudomonadati</taxon>
        <taxon>Bacteroidota</taxon>
        <taxon>Cytophagia</taxon>
        <taxon>Cytophagales</taxon>
        <taxon>Spirosomataceae</taxon>
        <taxon>Runella</taxon>
    </lineage>
</organism>
<dbReference type="EMBL" id="QPIW01000040">
    <property type="protein sequence ID" value="RDB02566.1"/>
    <property type="molecule type" value="Genomic_DNA"/>
</dbReference>
<dbReference type="SUPFAM" id="SSF53901">
    <property type="entry name" value="Thiolase-like"/>
    <property type="match status" value="2"/>
</dbReference>
<dbReference type="InterPro" id="IPR016039">
    <property type="entry name" value="Thiolase-like"/>
</dbReference>
<dbReference type="FunFam" id="3.40.47.10:FF:000010">
    <property type="entry name" value="Acetyl-CoA acetyltransferase (Thiolase)"/>
    <property type="match status" value="1"/>
</dbReference>
<evidence type="ECO:0000313" key="16">
    <source>
        <dbReference type="Proteomes" id="UP000253141"/>
    </source>
</evidence>
<evidence type="ECO:0000313" key="15">
    <source>
        <dbReference type="EMBL" id="RDB02566.1"/>
    </source>
</evidence>
<feature type="active site" description="Proton acceptor" evidence="11">
    <location>
        <position position="388"/>
    </location>
</feature>
<dbReference type="InterPro" id="IPR020617">
    <property type="entry name" value="Thiolase_C"/>
</dbReference>
<comment type="catalytic activity">
    <reaction evidence="10">
        <text>succinyl-CoA + acetyl-CoA = 3-oxoadipyl-CoA + CoA</text>
        <dbReference type="Rhea" id="RHEA:19481"/>
        <dbReference type="ChEBI" id="CHEBI:57287"/>
        <dbReference type="ChEBI" id="CHEBI:57288"/>
        <dbReference type="ChEBI" id="CHEBI:57292"/>
        <dbReference type="ChEBI" id="CHEBI:57348"/>
        <dbReference type="EC" id="2.3.1.174"/>
    </reaction>
</comment>
<gene>
    <name evidence="15" type="primary">pcaF</name>
    <name evidence="15" type="ORF">DVG78_28015</name>
</gene>
<dbReference type="GO" id="GO:0019619">
    <property type="term" value="P:3,4-dihydroxybenzoate catabolic process"/>
    <property type="evidence" value="ECO:0007669"/>
    <property type="project" value="InterPro"/>
</dbReference>
<dbReference type="InterPro" id="IPR012793">
    <property type="entry name" value="PcaF"/>
</dbReference>
<reference evidence="15 16" key="1">
    <citation type="submission" date="2018-07" db="EMBL/GenBank/DDBJ databases">
        <title>Genome analysis of Runella aurantiaca.</title>
        <authorList>
            <person name="Yang X."/>
        </authorList>
    </citation>
    <scope>NUCLEOTIDE SEQUENCE [LARGE SCALE GENOMIC DNA]</scope>
    <source>
        <strain evidence="15 16">YX9</strain>
    </source>
</reference>
<keyword evidence="6 12" id="KW-0808">Transferase</keyword>
<dbReference type="Pfam" id="PF00108">
    <property type="entry name" value="Thiolase_N"/>
    <property type="match status" value="1"/>
</dbReference>
<dbReference type="NCBIfam" id="TIGR02430">
    <property type="entry name" value="pcaF"/>
    <property type="match status" value="1"/>
</dbReference>
<comment type="similarity">
    <text evidence="3 12">Belongs to the thiolase-like superfamily. Thiolase family.</text>
</comment>
<dbReference type="Pfam" id="PF02803">
    <property type="entry name" value="Thiolase_C"/>
    <property type="match status" value="1"/>
</dbReference>
<evidence type="ECO:0000256" key="5">
    <source>
        <dbReference type="ARBA" id="ARBA00016181"/>
    </source>
</evidence>
<dbReference type="RefSeq" id="WP_114464319.1">
    <property type="nucleotide sequence ID" value="NZ_QPIW01000040.1"/>
</dbReference>
<protein>
    <recommendedName>
        <fullName evidence="5">Beta-ketoadipyl-CoA thiolase</fullName>
        <ecNumber evidence="4">2.3.1.174</ecNumber>
    </recommendedName>
    <alternativeName>
        <fullName evidence="9">3-oxoadipyl-CoA thiolase</fullName>
    </alternativeName>
</protein>
<evidence type="ECO:0000256" key="7">
    <source>
        <dbReference type="ARBA" id="ARBA00022797"/>
    </source>
</evidence>
<dbReference type="PANTHER" id="PTHR18919:SF107">
    <property type="entry name" value="ACETYL-COA ACETYLTRANSFERASE, CYTOSOLIC"/>
    <property type="match status" value="1"/>
</dbReference>
<evidence type="ECO:0000256" key="4">
    <source>
        <dbReference type="ARBA" id="ARBA00012233"/>
    </source>
</evidence>
<feature type="active site" description="Proton acceptor" evidence="11">
    <location>
        <position position="358"/>
    </location>
</feature>
<dbReference type="Gene3D" id="3.40.47.10">
    <property type="match status" value="1"/>
</dbReference>
<dbReference type="Proteomes" id="UP000253141">
    <property type="component" value="Unassembled WGS sequence"/>
</dbReference>
<name>A0A369I7B3_9BACT</name>
<sequence>MKQSYIIDTIRTPIGSLGGSLSSVRADDLAALPIKELIKRNPNLPTELIDDVILGCHNQAGEDNRNVARMALLLAGIPYTVPGETVNRLCSSGMSAIIHANRAIKSDDGDIFIAGGMEHMTRGPWVISKTSKPFGNDAQMFDSSFGWRFINLQMHKMYGTDAMAVTAENLAEMYHISREDQDLFAFRSQQKAFFAQQNGILADEIVKVEIADKKGNITVFDKDEFIKGNTTLEILSKLKPIFKNESSTVTAGNASGLNDGAAAMLITSEQAVKNYHFIPKARIVSSAVVGVEPKIMGIGPVGATQKALKKSGLKLDQIDVFEFNEAFAAQCLAVTRNLGIADDDARVNPNGGAIAMGHPLGMSGTRIIQAAVNELVRSKKKYALASMCVGVGMGYAVIIENFAN</sequence>
<dbReference type="NCBIfam" id="TIGR01930">
    <property type="entry name" value="AcCoA-C-Actrans"/>
    <property type="match status" value="1"/>
</dbReference>
<dbReference type="NCBIfam" id="NF006551">
    <property type="entry name" value="PRK09050.1"/>
    <property type="match status" value="1"/>
</dbReference>
<dbReference type="PROSITE" id="PS00099">
    <property type="entry name" value="THIOLASE_3"/>
    <property type="match status" value="1"/>
</dbReference>
<evidence type="ECO:0000256" key="11">
    <source>
        <dbReference type="PIRSR" id="PIRSR000429-1"/>
    </source>
</evidence>
<evidence type="ECO:0000259" key="14">
    <source>
        <dbReference type="Pfam" id="PF02803"/>
    </source>
</evidence>
<evidence type="ECO:0000256" key="3">
    <source>
        <dbReference type="ARBA" id="ARBA00010982"/>
    </source>
</evidence>
<comment type="caution">
    <text evidence="15">The sequence shown here is derived from an EMBL/GenBank/DDBJ whole genome shotgun (WGS) entry which is preliminary data.</text>
</comment>
<dbReference type="CDD" id="cd00751">
    <property type="entry name" value="thiolase"/>
    <property type="match status" value="1"/>
</dbReference>
<comment type="pathway">
    <text evidence="2">Aromatic compound metabolism; beta-ketoadipate pathway; acetyl-CoA and succinyl-CoA from 3-oxoadipate: step 2/2.</text>
</comment>
<dbReference type="AlphaFoldDB" id="A0A369I7B3"/>
<evidence type="ECO:0000256" key="12">
    <source>
        <dbReference type="RuleBase" id="RU003557"/>
    </source>
</evidence>
<dbReference type="InterPro" id="IPR020613">
    <property type="entry name" value="Thiolase_CS"/>
</dbReference>
<dbReference type="InterPro" id="IPR020615">
    <property type="entry name" value="Thiolase_acyl_enz_int_AS"/>
</dbReference>
<dbReference type="InterPro" id="IPR002155">
    <property type="entry name" value="Thiolase"/>
</dbReference>
<keyword evidence="16" id="KW-1185">Reference proteome</keyword>
<evidence type="ECO:0000256" key="8">
    <source>
        <dbReference type="ARBA" id="ARBA00023315"/>
    </source>
</evidence>
<dbReference type="PROSITE" id="PS00737">
    <property type="entry name" value="THIOLASE_2"/>
    <property type="match status" value="1"/>
</dbReference>
<feature type="domain" description="Thiolase C-terminal" evidence="14">
    <location>
        <begin position="279"/>
        <end position="400"/>
    </location>
</feature>
<evidence type="ECO:0000256" key="2">
    <source>
        <dbReference type="ARBA" id="ARBA00005071"/>
    </source>
</evidence>
<evidence type="ECO:0000256" key="10">
    <source>
        <dbReference type="ARBA" id="ARBA00048527"/>
    </source>
</evidence>
<keyword evidence="8 12" id="KW-0012">Acyltransferase</keyword>
<accession>A0A369I7B3</accession>
<feature type="active site" description="Acyl-thioester intermediate" evidence="11">
    <location>
        <position position="90"/>
    </location>
</feature>
<dbReference type="InterPro" id="IPR020610">
    <property type="entry name" value="Thiolase_AS"/>
</dbReference>
<keyword evidence="7" id="KW-0058">Aromatic hydrocarbons catabolism</keyword>
<evidence type="ECO:0000259" key="13">
    <source>
        <dbReference type="Pfam" id="PF00108"/>
    </source>
</evidence>
<dbReference type="PIRSF" id="PIRSF000429">
    <property type="entry name" value="Ac-CoA_Ac_transf"/>
    <property type="match status" value="1"/>
</dbReference>
<dbReference type="InterPro" id="IPR020616">
    <property type="entry name" value="Thiolase_N"/>
</dbReference>
<dbReference type="EC" id="2.3.1.174" evidence="4"/>
<proteinExistence type="inferred from homology"/>
<dbReference type="OrthoDB" id="9764892at2"/>
<evidence type="ECO:0000256" key="9">
    <source>
        <dbReference type="ARBA" id="ARBA00041222"/>
    </source>
</evidence>
<evidence type="ECO:0000256" key="6">
    <source>
        <dbReference type="ARBA" id="ARBA00022679"/>
    </source>
</evidence>
<comment type="function">
    <text evidence="1">Catalyzes thiolytic cleavage of beta-ketoadipyl-CoA to succinyl-CoA and acetyl-CoA.</text>
</comment>